<sequence>MSTEIEQLTKNSSDPVLIEKAFDFAKSVYQEKRRLSGENYVWHSVRVASVLNEMSLDPTTIAAALLHDVLDEKPASLREITLKEIEKTLGKEIAFLVRKVSELDRIHYSIKSAILREKARFTKEKEENLKKMFFALSEDLRAVLIELVSRLDNLDTLDYLPTEKQKFYAIETLKIFVPIADRLGIEKIKSKLEDLAFLYLYPKRFEWLHDTIKEKYEEREKHIEKFIPGLKKVLKSEDIEILDVNYRAKSYWSAYQKLLENNMDFEKVHDLLALRIIVNNITDCYKALGIIHKHWEPLSEEIEDYIAKPKQNAYRSLHTTVFGEDGEVTEIQIRTPEMHKEAEYGVCAHWAYKEKVDLQKQRKEFAWVEKIPDFWTTFKIDFFKNRVFVFTPKGDVVNLPKDSTPIDFAYAVHSDVGNHCDLAKVNGRVVPLSQSLKNGDVIEIIVNKQRTPSPDWLKFVKTRLARSSIKKGVKKNGSALRFFLAPIKKLPFFKKKGIPIVEKAEKENLVTKISLAGEKGLLVHLAKCCSPQPGDEIGGYITRYIGASLHKTSCKNFKELSQKFPEKVIEASWE</sequence>
<dbReference type="InterPro" id="IPR007685">
    <property type="entry name" value="RelA_SpoT"/>
</dbReference>
<proteinExistence type="inferred from homology"/>
<feature type="domain" description="TGS" evidence="4">
    <location>
        <begin position="385"/>
        <end position="446"/>
    </location>
</feature>
<dbReference type="Gene3D" id="3.30.460.10">
    <property type="entry name" value="Beta Polymerase, domain 2"/>
    <property type="match status" value="1"/>
</dbReference>
<evidence type="ECO:0000259" key="4">
    <source>
        <dbReference type="PROSITE" id="PS51880"/>
    </source>
</evidence>
<dbReference type="SUPFAM" id="SSF81271">
    <property type="entry name" value="TGS-like"/>
    <property type="match status" value="1"/>
</dbReference>
<dbReference type="SUPFAM" id="SSF109604">
    <property type="entry name" value="HD-domain/PDEase-like"/>
    <property type="match status" value="1"/>
</dbReference>
<organism evidence="5 6">
    <name type="scientific">Candidatus Staskawiczbacteria bacterium CG10_big_fil_rev_8_21_14_0_10_38_10</name>
    <dbReference type="NCBI Taxonomy" id="1974891"/>
    <lineage>
        <taxon>Bacteria</taxon>
        <taxon>Candidatus Staskawicziibacteriota</taxon>
    </lineage>
</organism>
<evidence type="ECO:0000259" key="3">
    <source>
        <dbReference type="PROSITE" id="PS51831"/>
    </source>
</evidence>
<dbReference type="Pfam" id="PF02824">
    <property type="entry name" value="TGS"/>
    <property type="match status" value="1"/>
</dbReference>
<dbReference type="FunFam" id="3.30.460.10:FF:000001">
    <property type="entry name" value="GTP pyrophosphokinase RelA"/>
    <property type="match status" value="1"/>
</dbReference>
<dbReference type="SMART" id="SM00471">
    <property type="entry name" value="HDc"/>
    <property type="match status" value="1"/>
</dbReference>
<protein>
    <submittedName>
        <fullName evidence="5">(P)ppGpp synthetase</fullName>
    </submittedName>
</protein>
<dbReference type="Pfam" id="PF13328">
    <property type="entry name" value="HD_4"/>
    <property type="match status" value="1"/>
</dbReference>
<dbReference type="InterPro" id="IPR012676">
    <property type="entry name" value="TGS-like"/>
</dbReference>
<dbReference type="Gene3D" id="1.10.3210.10">
    <property type="entry name" value="Hypothetical protein af1432"/>
    <property type="match status" value="1"/>
</dbReference>
<dbReference type="NCBIfam" id="TIGR00691">
    <property type="entry name" value="spoT_relA"/>
    <property type="match status" value="1"/>
</dbReference>
<dbReference type="PROSITE" id="PS51831">
    <property type="entry name" value="HD"/>
    <property type="match status" value="1"/>
</dbReference>
<reference evidence="6" key="1">
    <citation type="submission" date="2017-09" db="EMBL/GenBank/DDBJ databases">
        <title>Depth-based differentiation of microbial function through sediment-hosted aquifers and enrichment of novel symbionts in the deep terrestrial subsurface.</title>
        <authorList>
            <person name="Probst A.J."/>
            <person name="Ladd B."/>
            <person name="Jarett J.K."/>
            <person name="Geller-Mcgrath D.E."/>
            <person name="Sieber C.M.K."/>
            <person name="Emerson J.B."/>
            <person name="Anantharaman K."/>
            <person name="Thomas B.C."/>
            <person name="Malmstrom R."/>
            <person name="Stieglmeier M."/>
            <person name="Klingl A."/>
            <person name="Woyke T."/>
            <person name="Ryan C.M."/>
            <person name="Banfield J.F."/>
        </authorList>
    </citation>
    <scope>NUCLEOTIDE SEQUENCE [LARGE SCALE GENOMIC DNA]</scope>
</reference>
<accession>A0A2H9T161</accession>
<dbReference type="SMART" id="SM00954">
    <property type="entry name" value="RelA_SpoT"/>
    <property type="match status" value="1"/>
</dbReference>
<feature type="domain" description="HD" evidence="3">
    <location>
        <begin position="40"/>
        <end position="154"/>
    </location>
</feature>
<dbReference type="CDD" id="cd01668">
    <property type="entry name" value="TGS_RSH"/>
    <property type="match status" value="1"/>
</dbReference>
<dbReference type="PANTHER" id="PTHR21262:SF31">
    <property type="entry name" value="GTP PYROPHOSPHOKINASE"/>
    <property type="match status" value="1"/>
</dbReference>
<dbReference type="EMBL" id="PFEN01000041">
    <property type="protein sequence ID" value="PJE69419.1"/>
    <property type="molecule type" value="Genomic_DNA"/>
</dbReference>
<dbReference type="CDD" id="cd05399">
    <property type="entry name" value="NT_Rel-Spo_like"/>
    <property type="match status" value="1"/>
</dbReference>
<dbReference type="InterPro" id="IPR003607">
    <property type="entry name" value="HD/PDEase_dom"/>
</dbReference>
<dbReference type="AlphaFoldDB" id="A0A2H9T161"/>
<evidence type="ECO:0000313" key="6">
    <source>
        <dbReference type="Proteomes" id="UP000236946"/>
    </source>
</evidence>
<dbReference type="PANTHER" id="PTHR21262">
    <property type="entry name" value="GUANOSINE-3',5'-BIS DIPHOSPHATE 3'-PYROPHOSPHOHYDROLASE"/>
    <property type="match status" value="1"/>
</dbReference>
<dbReference type="GO" id="GO:0005886">
    <property type="term" value="C:plasma membrane"/>
    <property type="evidence" value="ECO:0007669"/>
    <property type="project" value="TreeGrafter"/>
</dbReference>
<dbReference type="InterPro" id="IPR033655">
    <property type="entry name" value="TGS_RelA/SpoT"/>
</dbReference>
<comment type="caution">
    <text evidence="5">The sequence shown here is derived from an EMBL/GenBank/DDBJ whole genome shotgun (WGS) entry which is preliminary data.</text>
</comment>
<evidence type="ECO:0000256" key="1">
    <source>
        <dbReference type="ARBA" id="ARBA00025704"/>
    </source>
</evidence>
<dbReference type="InterPro" id="IPR004811">
    <property type="entry name" value="RelA/Spo_fam"/>
</dbReference>
<dbReference type="Pfam" id="PF04607">
    <property type="entry name" value="RelA_SpoT"/>
    <property type="match status" value="1"/>
</dbReference>
<dbReference type="FunFam" id="3.10.20.30:FF:000002">
    <property type="entry name" value="GTP pyrophosphokinase (RelA/SpoT)"/>
    <property type="match status" value="1"/>
</dbReference>
<dbReference type="Gene3D" id="3.10.20.30">
    <property type="match status" value="1"/>
</dbReference>
<comment type="similarity">
    <text evidence="2">Belongs to the relA/spoT family.</text>
</comment>
<comment type="pathway">
    <text evidence="1">Purine metabolism.</text>
</comment>
<name>A0A2H9T161_9BACT</name>
<dbReference type="InterPro" id="IPR004095">
    <property type="entry name" value="TGS"/>
</dbReference>
<dbReference type="InterPro" id="IPR012675">
    <property type="entry name" value="Beta-grasp_dom_sf"/>
</dbReference>
<evidence type="ECO:0000256" key="2">
    <source>
        <dbReference type="RuleBase" id="RU003847"/>
    </source>
</evidence>
<comment type="function">
    <text evidence="2">In eubacteria ppGpp (guanosine 3'-diphosphate 5'-diphosphate) is a mediator of the stringent response that coordinates a variety of cellular activities in response to changes in nutritional abundance.</text>
</comment>
<dbReference type="InterPro" id="IPR043519">
    <property type="entry name" value="NT_sf"/>
</dbReference>
<dbReference type="PROSITE" id="PS51880">
    <property type="entry name" value="TGS"/>
    <property type="match status" value="1"/>
</dbReference>
<evidence type="ECO:0000313" key="5">
    <source>
        <dbReference type="EMBL" id="PJE69419.1"/>
    </source>
</evidence>
<dbReference type="InterPro" id="IPR006674">
    <property type="entry name" value="HD_domain"/>
</dbReference>
<dbReference type="CDD" id="cd00077">
    <property type="entry name" value="HDc"/>
    <property type="match status" value="1"/>
</dbReference>
<gene>
    <name evidence="5" type="ORF">COU98_02155</name>
</gene>
<dbReference type="GO" id="GO:0015969">
    <property type="term" value="P:guanosine tetraphosphate metabolic process"/>
    <property type="evidence" value="ECO:0007669"/>
    <property type="project" value="InterPro"/>
</dbReference>
<dbReference type="Proteomes" id="UP000236946">
    <property type="component" value="Unassembled WGS sequence"/>
</dbReference>
<dbReference type="SUPFAM" id="SSF81301">
    <property type="entry name" value="Nucleotidyltransferase"/>
    <property type="match status" value="1"/>
</dbReference>